<evidence type="ECO:0000256" key="1">
    <source>
        <dbReference type="ARBA" id="ARBA00022884"/>
    </source>
</evidence>
<evidence type="ECO:0000256" key="2">
    <source>
        <dbReference type="PROSITE-ProRule" id="PRU00176"/>
    </source>
</evidence>
<dbReference type="EMBL" id="CAKOGP040001981">
    <property type="protein sequence ID" value="CAJ1959161.1"/>
    <property type="molecule type" value="Genomic_DNA"/>
</dbReference>
<name>A0AAD2G0G5_9STRA</name>
<gene>
    <name evidence="5" type="ORF">CYCCA115_LOCUS17584</name>
</gene>
<sequence>MGNDGNDDFDWSKAICSTLKSSDVNEVKKLRKLVLLSLQLDESDKSAKKSFKKAVKQLEEDGKVKLDADGAIKLKEKKRKRDKEEKKKKKKKKAKKESEDNEEEDEKSDDKKEETGEKSSETNDDNGEGSQSVDKNAPCVGNPQGVTRLFLGNLPFSVDESSLAAFLPGEVTHIKWITDKETGKFYGSAFIEMDNSKSAADAVAMAGSKLIGRPIKINFAPARDGDEWPPVKKVVSGGGQAGGSGIKAMSAKPENCLKLFIGNLSYDIDDEGITKFFANVDAEIKAVRWLHHKDSGDFKGCGYVEFWKTEACEKGATLNGKNLLGRPIRIDWTD</sequence>
<feature type="compositionally biased region" description="Basic and acidic residues" evidence="3">
    <location>
        <begin position="59"/>
        <end position="74"/>
    </location>
</feature>
<dbReference type="PROSITE" id="PS50102">
    <property type="entry name" value="RRM"/>
    <property type="match status" value="2"/>
</dbReference>
<dbReference type="Pfam" id="PF00076">
    <property type="entry name" value="RRM_1"/>
    <property type="match status" value="2"/>
</dbReference>
<feature type="compositionally biased region" description="Basic residues" evidence="3">
    <location>
        <begin position="75"/>
        <end position="95"/>
    </location>
</feature>
<protein>
    <recommendedName>
        <fullName evidence="4">RRM domain-containing protein</fullName>
    </recommendedName>
</protein>
<dbReference type="InterPro" id="IPR000504">
    <property type="entry name" value="RRM_dom"/>
</dbReference>
<dbReference type="AlphaFoldDB" id="A0AAD2G0G5"/>
<feature type="region of interest" description="Disordered" evidence="3">
    <location>
        <begin position="59"/>
        <end position="140"/>
    </location>
</feature>
<keyword evidence="1 2" id="KW-0694">RNA-binding</keyword>
<organism evidence="5 6">
    <name type="scientific">Cylindrotheca closterium</name>
    <dbReference type="NCBI Taxonomy" id="2856"/>
    <lineage>
        <taxon>Eukaryota</taxon>
        <taxon>Sar</taxon>
        <taxon>Stramenopiles</taxon>
        <taxon>Ochrophyta</taxon>
        <taxon>Bacillariophyta</taxon>
        <taxon>Bacillariophyceae</taxon>
        <taxon>Bacillariophycidae</taxon>
        <taxon>Bacillariales</taxon>
        <taxon>Bacillariaceae</taxon>
        <taxon>Cylindrotheca</taxon>
    </lineage>
</organism>
<evidence type="ECO:0000259" key="4">
    <source>
        <dbReference type="PROSITE" id="PS50102"/>
    </source>
</evidence>
<reference evidence="5" key="1">
    <citation type="submission" date="2023-08" db="EMBL/GenBank/DDBJ databases">
        <authorList>
            <person name="Audoor S."/>
            <person name="Bilcke G."/>
        </authorList>
    </citation>
    <scope>NUCLEOTIDE SEQUENCE</scope>
</reference>
<feature type="domain" description="RRM" evidence="4">
    <location>
        <begin position="147"/>
        <end position="222"/>
    </location>
</feature>
<evidence type="ECO:0000313" key="6">
    <source>
        <dbReference type="Proteomes" id="UP001295423"/>
    </source>
</evidence>
<dbReference type="SUPFAM" id="SSF54928">
    <property type="entry name" value="RNA-binding domain, RBD"/>
    <property type="match status" value="2"/>
</dbReference>
<comment type="caution">
    <text evidence="5">The sequence shown here is derived from an EMBL/GenBank/DDBJ whole genome shotgun (WGS) entry which is preliminary data.</text>
</comment>
<dbReference type="PANTHER" id="PTHR23236">
    <property type="entry name" value="EUKARYOTIC TRANSLATION INITIATION FACTOR 4B/4H"/>
    <property type="match status" value="1"/>
</dbReference>
<evidence type="ECO:0000313" key="5">
    <source>
        <dbReference type="EMBL" id="CAJ1959161.1"/>
    </source>
</evidence>
<dbReference type="Gene3D" id="3.30.70.330">
    <property type="match status" value="2"/>
</dbReference>
<dbReference type="InterPro" id="IPR012677">
    <property type="entry name" value="Nucleotide-bd_a/b_plait_sf"/>
</dbReference>
<feature type="compositionally biased region" description="Basic and acidic residues" evidence="3">
    <location>
        <begin position="108"/>
        <end position="121"/>
    </location>
</feature>
<dbReference type="PANTHER" id="PTHR23236:SF11">
    <property type="entry name" value="EUKARYOTIC TRANSLATION INITIATION FACTOR 4H"/>
    <property type="match status" value="1"/>
</dbReference>
<keyword evidence="6" id="KW-1185">Reference proteome</keyword>
<dbReference type="InterPro" id="IPR035979">
    <property type="entry name" value="RBD_domain_sf"/>
</dbReference>
<accession>A0AAD2G0G5</accession>
<dbReference type="SMART" id="SM00360">
    <property type="entry name" value="RRM"/>
    <property type="match status" value="2"/>
</dbReference>
<proteinExistence type="predicted"/>
<evidence type="ECO:0000256" key="3">
    <source>
        <dbReference type="SAM" id="MobiDB-lite"/>
    </source>
</evidence>
<feature type="domain" description="RRM" evidence="4">
    <location>
        <begin position="257"/>
        <end position="334"/>
    </location>
</feature>
<dbReference type="GO" id="GO:0003723">
    <property type="term" value="F:RNA binding"/>
    <property type="evidence" value="ECO:0007669"/>
    <property type="project" value="UniProtKB-UniRule"/>
</dbReference>
<dbReference type="Proteomes" id="UP001295423">
    <property type="component" value="Unassembled WGS sequence"/>
</dbReference>